<feature type="compositionally biased region" description="Polar residues" evidence="1">
    <location>
        <begin position="903"/>
        <end position="913"/>
    </location>
</feature>
<feature type="region of interest" description="Disordered" evidence="1">
    <location>
        <begin position="881"/>
        <end position="927"/>
    </location>
</feature>
<dbReference type="Proteomes" id="UP000019666">
    <property type="component" value="Unassembled WGS sequence"/>
</dbReference>
<sequence>MGDEQLLRLTLRQQVSTRKYSVLTLSFAPEDIDVAAFNEGDAQARRLVDLALTLVLETAFAGIPPEARPHVFATTHTHARRVEVNVALPRGVRRPDGHVRAHNPNPPRRGSQLLWDAAVDVLNHAFGLADPGDPARARLLVRPDHLLKREAEERRAYEAGLLDAPPPPDPRLALAAAIAARVYAGTIRGWTEVVAALGDLIRPEGWIVLRTGRGSVTVGAPGALPRERLEFRGPHYAASFTCPEALVGPHSLAALRAERVRVLATAPARLQAAWTARARATREHLGQGAWPETDALDTLLATIAAAGPSYQRKEVVVLGAMSHLSIPSRHHGLAMTSASGPLSSPTADAGPTIPITFLANGVPDHADRPDHHDDRPLGGSGADPVSRPHADGAPAPRASGAPRAGAPGPGRAAHGGGRAPADGARELERHRRALDHVVGRLARPGGAERLLSRLLARGQSLARALAPRLARAALDRLVPRTLTLSLTTCTHALERLNDHLDAFSRAGLPGLGTPARASSGHGGPAASAAAGERAPEPPHRASGGTLGRGLPADRGGALAPHRPDPEPHADGPGDGKDRLTGGPPGADLGGAGAHNRASGGAGPAARGGRAPDGDGEGLARGRTDARGAGDLLGLGGDGIDLTNLSWADGPAPPSPYSRAQPPAGSLAARLRRLHEAAREVVPGARPAVRPIRRPDGVPGPSSILTLTLPDLPVMLWSGPALTFATDAGASLSGCRILDQIAVRMGVMSVHLRPAAPRPTLVVVPDAASRVRFATWLAAQPDVDVAHVGWLVLNGAARDVDFVVAAIRQVAELSSSAELVFVLPDSEWPGAAVVESTCARLVSGAEPDTPVVVFRPGAGGYEVVESEPSPAGSTATALLTISDSLDPADGPRAVDPQSDAEKGNATSVTENQLDPWSELETGLRPWRS</sequence>
<keyword evidence="3" id="KW-1185">Reference proteome</keyword>
<evidence type="ECO:0000313" key="3">
    <source>
        <dbReference type="Proteomes" id="UP000019666"/>
    </source>
</evidence>
<accession>A0A017HKY2</accession>
<dbReference type="AlphaFoldDB" id="A0A017HKY2"/>
<reference evidence="2 3" key="1">
    <citation type="submission" date="2013-02" db="EMBL/GenBank/DDBJ databases">
        <authorList>
            <person name="Fiebig A."/>
            <person name="Goeker M."/>
            <person name="Klenk H.-P.P."/>
        </authorList>
    </citation>
    <scope>NUCLEOTIDE SEQUENCE [LARGE SCALE GENOMIC DNA]</scope>
    <source>
        <strain evidence="2 3">DSM 19309</strain>
    </source>
</reference>
<feature type="compositionally biased region" description="Polar residues" evidence="1">
    <location>
        <begin position="336"/>
        <end position="346"/>
    </location>
</feature>
<feature type="region of interest" description="Disordered" evidence="1">
    <location>
        <begin position="335"/>
        <end position="422"/>
    </location>
</feature>
<dbReference type="HOGENOM" id="CLU_315185_0_0_5"/>
<protein>
    <submittedName>
        <fullName evidence="2">Uncharacterized protein</fullName>
    </submittedName>
</protein>
<gene>
    <name evidence="2" type="ORF">Rumeso_03600</name>
</gene>
<feature type="compositionally biased region" description="Low complexity" evidence="1">
    <location>
        <begin position="391"/>
        <end position="412"/>
    </location>
</feature>
<evidence type="ECO:0000256" key="1">
    <source>
        <dbReference type="SAM" id="MobiDB-lite"/>
    </source>
</evidence>
<dbReference type="EMBL" id="AOSK01000103">
    <property type="protein sequence ID" value="EYD74833.1"/>
    <property type="molecule type" value="Genomic_DNA"/>
</dbReference>
<feature type="region of interest" description="Disordered" evidence="1">
    <location>
        <begin position="511"/>
        <end position="624"/>
    </location>
</feature>
<name>A0A017HKY2_9RHOB</name>
<feature type="compositionally biased region" description="Low complexity" evidence="1">
    <location>
        <begin position="514"/>
        <end position="532"/>
    </location>
</feature>
<feature type="compositionally biased region" description="Basic and acidic residues" evidence="1">
    <location>
        <begin position="609"/>
        <end position="624"/>
    </location>
</feature>
<feature type="compositionally biased region" description="Basic and acidic residues" evidence="1">
    <location>
        <begin position="364"/>
        <end position="376"/>
    </location>
</feature>
<evidence type="ECO:0000313" key="2">
    <source>
        <dbReference type="EMBL" id="EYD74833.1"/>
    </source>
</evidence>
<comment type="caution">
    <text evidence="2">The sequence shown here is derived from an EMBL/GenBank/DDBJ whole genome shotgun (WGS) entry which is preliminary data.</text>
</comment>
<organism evidence="2 3">
    <name type="scientific">Rubellimicrobium mesophilum DSM 19309</name>
    <dbReference type="NCBI Taxonomy" id="442562"/>
    <lineage>
        <taxon>Bacteria</taxon>
        <taxon>Pseudomonadati</taxon>
        <taxon>Pseudomonadota</taxon>
        <taxon>Alphaproteobacteria</taxon>
        <taxon>Rhodobacterales</taxon>
        <taxon>Roseobacteraceae</taxon>
        <taxon>Rubellimicrobium</taxon>
    </lineage>
</organism>
<feature type="compositionally biased region" description="Basic and acidic residues" evidence="1">
    <location>
        <begin position="561"/>
        <end position="579"/>
    </location>
</feature>
<feature type="region of interest" description="Disordered" evidence="1">
    <location>
        <begin position="644"/>
        <end position="665"/>
    </location>
</feature>
<feature type="compositionally biased region" description="Gly residues" evidence="1">
    <location>
        <begin position="582"/>
        <end position="592"/>
    </location>
</feature>
<proteinExistence type="predicted"/>